<dbReference type="InterPro" id="IPR020084">
    <property type="entry name" value="NUDIX_hydrolase_CS"/>
</dbReference>
<dbReference type="Gene3D" id="3.90.79.10">
    <property type="entry name" value="Nucleoside Triphosphate Pyrophosphohydrolase"/>
    <property type="match status" value="1"/>
</dbReference>
<accession>A0A6G9YSL5</accession>
<dbReference type="GO" id="GO:0006754">
    <property type="term" value="P:ATP biosynthetic process"/>
    <property type="evidence" value="ECO:0007669"/>
    <property type="project" value="TreeGrafter"/>
</dbReference>
<dbReference type="GO" id="GO:0006167">
    <property type="term" value="P:AMP biosynthetic process"/>
    <property type="evidence" value="ECO:0007669"/>
    <property type="project" value="TreeGrafter"/>
</dbReference>
<feature type="domain" description="Nudix hydrolase" evidence="2">
    <location>
        <begin position="42"/>
        <end position="173"/>
    </location>
</feature>
<dbReference type="InterPro" id="IPR051325">
    <property type="entry name" value="Nudix_hydrolase_domain"/>
</dbReference>
<evidence type="ECO:0000313" key="4">
    <source>
        <dbReference type="Proteomes" id="UP000503540"/>
    </source>
</evidence>
<dbReference type="InterPro" id="IPR000086">
    <property type="entry name" value="NUDIX_hydrolase_dom"/>
</dbReference>
<evidence type="ECO:0000259" key="2">
    <source>
        <dbReference type="PROSITE" id="PS51462"/>
    </source>
</evidence>
<dbReference type="EMBL" id="CP046172">
    <property type="protein sequence ID" value="QIS16305.1"/>
    <property type="molecule type" value="Genomic_DNA"/>
</dbReference>
<dbReference type="GO" id="GO:0004081">
    <property type="term" value="F:bis(5'-nucleosyl)-tetraphosphatase (asymmetrical) activity"/>
    <property type="evidence" value="ECO:0007669"/>
    <property type="project" value="TreeGrafter"/>
</dbReference>
<gene>
    <name evidence="3" type="ORF">F5544_42480</name>
</gene>
<organism evidence="3 4">
    <name type="scientific">Nocardia arthritidis</name>
    <dbReference type="NCBI Taxonomy" id="228602"/>
    <lineage>
        <taxon>Bacteria</taxon>
        <taxon>Bacillati</taxon>
        <taxon>Actinomycetota</taxon>
        <taxon>Actinomycetes</taxon>
        <taxon>Mycobacteriales</taxon>
        <taxon>Nocardiaceae</taxon>
        <taxon>Nocardia</taxon>
    </lineage>
</organism>
<dbReference type="InterPro" id="IPR015797">
    <property type="entry name" value="NUDIX_hydrolase-like_dom_sf"/>
</dbReference>
<dbReference type="KEGG" id="nah:F5544_42480"/>
<keyword evidence="1" id="KW-0378">Hydrolase</keyword>
<reference evidence="3 4" key="1">
    <citation type="journal article" date="2019" name="ACS Chem. Biol.">
        <title>Identification and Mobilization of a Cryptic Antibiotic Biosynthesis Gene Locus from a Human-Pathogenic Nocardia Isolate.</title>
        <authorList>
            <person name="Herisse M."/>
            <person name="Ishida K."/>
            <person name="Porter J.L."/>
            <person name="Howden B."/>
            <person name="Hertweck C."/>
            <person name="Stinear T.P."/>
            <person name="Pidot S.J."/>
        </authorList>
    </citation>
    <scope>NUCLEOTIDE SEQUENCE [LARGE SCALE GENOMIC DNA]</scope>
    <source>
        <strain evidence="3 4">AUSMDU00012717</strain>
    </source>
</reference>
<dbReference type="Pfam" id="PF00293">
    <property type="entry name" value="NUDIX"/>
    <property type="match status" value="1"/>
</dbReference>
<dbReference type="Proteomes" id="UP000503540">
    <property type="component" value="Chromosome"/>
</dbReference>
<sequence length="228" mass="24391">MPCGVKRPADRTVSAPRLDEVSVMRGDGDGWSAGVNGQRHWGRFGAAGLLLRAPVAGGGSAVLLQHRAPWSHQGNTWALPGGARDSHETAVHAAVREAWEEAGIHAADVTVRAERITASAPSGWTYTTVIADAVLTLPTKRNRESAALAWVPEDEVESRALHPGFAVAWPLLRATPARIRLTEPVEPHSLAKALPRTVDLADEGFFWLHDDPDGPGPELELTGEQLLG</sequence>
<evidence type="ECO:0000313" key="3">
    <source>
        <dbReference type="EMBL" id="QIS16305.1"/>
    </source>
</evidence>
<dbReference type="PROSITE" id="PS00893">
    <property type="entry name" value="NUDIX_BOX"/>
    <property type="match status" value="1"/>
</dbReference>
<dbReference type="PANTHER" id="PTHR21340">
    <property type="entry name" value="DIADENOSINE 5,5-P1,P4-TETRAPHOSPHATE PYROPHOSPHOHYDROLASE MUTT"/>
    <property type="match status" value="1"/>
</dbReference>
<dbReference type="PANTHER" id="PTHR21340:SF0">
    <property type="entry name" value="BIS(5'-NUCLEOSYL)-TETRAPHOSPHATASE [ASYMMETRICAL]"/>
    <property type="match status" value="1"/>
</dbReference>
<dbReference type="CDD" id="cd18877">
    <property type="entry name" value="NUDIX_Hydrolase"/>
    <property type="match status" value="1"/>
</dbReference>
<dbReference type="AlphaFoldDB" id="A0A6G9YSL5"/>
<dbReference type="PROSITE" id="PS51462">
    <property type="entry name" value="NUDIX"/>
    <property type="match status" value="1"/>
</dbReference>
<name>A0A6G9YSL5_9NOCA</name>
<keyword evidence="4" id="KW-1185">Reference proteome</keyword>
<dbReference type="SUPFAM" id="SSF55811">
    <property type="entry name" value="Nudix"/>
    <property type="match status" value="1"/>
</dbReference>
<proteinExistence type="predicted"/>
<evidence type="ECO:0000256" key="1">
    <source>
        <dbReference type="ARBA" id="ARBA00022801"/>
    </source>
</evidence>
<protein>
    <submittedName>
        <fullName evidence="3">NUDIX domain-containing protein</fullName>
    </submittedName>
</protein>